<keyword evidence="5" id="KW-1185">Reference proteome</keyword>
<dbReference type="SUPFAM" id="SSF55797">
    <property type="entry name" value="PR-1-like"/>
    <property type="match status" value="1"/>
</dbReference>
<dbReference type="InterPro" id="IPR014044">
    <property type="entry name" value="CAP_dom"/>
</dbReference>
<dbReference type="PRINTS" id="PR00837">
    <property type="entry name" value="V5TPXLIKE"/>
</dbReference>
<feature type="chain" id="PRO_5039223656" evidence="3">
    <location>
        <begin position="24"/>
        <end position="188"/>
    </location>
</feature>
<gene>
    <name evidence="6" type="primary">LOC117576242</name>
</gene>
<organism evidence="5 6">
    <name type="scientific">Drosophila albomicans</name>
    <name type="common">Fruit fly</name>
    <dbReference type="NCBI Taxonomy" id="7291"/>
    <lineage>
        <taxon>Eukaryota</taxon>
        <taxon>Metazoa</taxon>
        <taxon>Ecdysozoa</taxon>
        <taxon>Arthropoda</taxon>
        <taxon>Hexapoda</taxon>
        <taxon>Insecta</taxon>
        <taxon>Pterygota</taxon>
        <taxon>Neoptera</taxon>
        <taxon>Endopterygota</taxon>
        <taxon>Diptera</taxon>
        <taxon>Brachycera</taxon>
        <taxon>Muscomorpha</taxon>
        <taxon>Ephydroidea</taxon>
        <taxon>Drosophilidae</taxon>
        <taxon>Drosophila</taxon>
    </lineage>
</organism>
<keyword evidence="2" id="KW-0964">Secreted</keyword>
<dbReference type="OrthoDB" id="337038at2759"/>
<dbReference type="RefSeq" id="XP_034116752.2">
    <property type="nucleotide sequence ID" value="XM_034260861.2"/>
</dbReference>
<dbReference type="GO" id="GO:0005576">
    <property type="term" value="C:extracellular region"/>
    <property type="evidence" value="ECO:0007669"/>
    <property type="project" value="UniProtKB-SubCell"/>
</dbReference>
<evidence type="ECO:0000256" key="1">
    <source>
        <dbReference type="ARBA" id="ARBA00004613"/>
    </source>
</evidence>
<dbReference type="CDD" id="cd05382">
    <property type="entry name" value="CAP_GAPR1-like"/>
    <property type="match status" value="1"/>
</dbReference>
<reference evidence="6" key="1">
    <citation type="submission" date="2025-08" db="UniProtKB">
        <authorList>
            <consortium name="RefSeq"/>
        </authorList>
    </citation>
    <scope>IDENTIFICATION</scope>
    <source>
        <strain evidence="6">15112-1751.03</strain>
        <tissue evidence="6">Whole Adult</tissue>
    </source>
</reference>
<dbReference type="PANTHER" id="PTHR10334">
    <property type="entry name" value="CYSTEINE-RICH SECRETORY PROTEIN-RELATED"/>
    <property type="match status" value="1"/>
</dbReference>
<dbReference type="InterPro" id="IPR034113">
    <property type="entry name" value="SCP_GAPR1-like"/>
</dbReference>
<proteinExistence type="predicted"/>
<dbReference type="Pfam" id="PF00188">
    <property type="entry name" value="CAP"/>
    <property type="match status" value="1"/>
</dbReference>
<evidence type="ECO:0000313" key="5">
    <source>
        <dbReference type="Proteomes" id="UP000515160"/>
    </source>
</evidence>
<sequence length="188" mass="21343">MYIDNIWIIWTLTFLICIFQARASFENEALDSHNKYRSKHGCPSLSLDSGLNSDCKSYAKELADLDTLKHSEGPYGENLCYTSSDPVSCVKDWYNEEKDYDYGKAKYSPSTGHFTQLIWKSSKTLGIGTYTNSKGISFVVARYKPQGNMAGEFKENVPKPNRSRSLHEHAKYLIYTSVILIICGHISQ</sequence>
<feature type="signal peptide" evidence="3">
    <location>
        <begin position="1"/>
        <end position="23"/>
    </location>
</feature>
<dbReference type="InterPro" id="IPR035940">
    <property type="entry name" value="CAP_sf"/>
</dbReference>
<evidence type="ECO:0000256" key="3">
    <source>
        <dbReference type="SAM" id="SignalP"/>
    </source>
</evidence>
<keyword evidence="3" id="KW-0732">Signal</keyword>
<dbReference type="InterPro" id="IPR018244">
    <property type="entry name" value="Allrgn_V5/Tpx1_CS"/>
</dbReference>
<dbReference type="GeneID" id="117576242"/>
<comment type="subcellular location">
    <subcellularLocation>
        <location evidence="1">Secreted</location>
    </subcellularLocation>
</comment>
<feature type="domain" description="SCP" evidence="4">
    <location>
        <begin position="24"/>
        <end position="151"/>
    </location>
</feature>
<evidence type="ECO:0000256" key="2">
    <source>
        <dbReference type="ARBA" id="ARBA00022525"/>
    </source>
</evidence>
<dbReference type="AlphaFoldDB" id="A0A6P8ZEP3"/>
<name>A0A6P8ZEP3_DROAB</name>
<dbReference type="Gene3D" id="3.40.33.10">
    <property type="entry name" value="CAP"/>
    <property type="match status" value="1"/>
</dbReference>
<dbReference type="InterPro" id="IPR002413">
    <property type="entry name" value="V5_allergen-like"/>
</dbReference>
<dbReference type="SMART" id="SM00198">
    <property type="entry name" value="SCP"/>
    <property type="match status" value="1"/>
</dbReference>
<evidence type="ECO:0000259" key="4">
    <source>
        <dbReference type="SMART" id="SM00198"/>
    </source>
</evidence>
<dbReference type="FunFam" id="3.40.33.10:FF:000002">
    <property type="entry name" value="Golgi-associated plant pathogenesis-related protein 1"/>
    <property type="match status" value="1"/>
</dbReference>
<dbReference type="Proteomes" id="UP000515160">
    <property type="component" value="Chromosome 2R"/>
</dbReference>
<dbReference type="PROSITE" id="PS01009">
    <property type="entry name" value="CRISP_1"/>
    <property type="match status" value="1"/>
</dbReference>
<dbReference type="PRINTS" id="PR00838">
    <property type="entry name" value="V5ALLERGEN"/>
</dbReference>
<evidence type="ECO:0000313" key="6">
    <source>
        <dbReference type="RefSeq" id="XP_034116752.2"/>
    </source>
</evidence>
<dbReference type="InterPro" id="IPR001283">
    <property type="entry name" value="CRISP-related"/>
</dbReference>
<accession>A0A6P8ZEP3</accession>
<protein>
    <submittedName>
        <fullName evidence="6">Golgi-associated plant pathogenesis-related protein 1</fullName>
    </submittedName>
</protein>